<keyword evidence="5" id="KW-1185">Reference proteome</keyword>
<gene>
    <name evidence="4" type="ORF">QLQ16_03455</name>
</gene>
<dbReference type="EMBL" id="JASGBH010000002">
    <property type="protein sequence ID" value="MDI9232886.1"/>
    <property type="molecule type" value="Genomic_DNA"/>
</dbReference>
<accession>A0ABT6X451</accession>
<dbReference type="InterPro" id="IPR018705">
    <property type="entry name" value="DUF2134_membrane"/>
</dbReference>
<reference evidence="4" key="1">
    <citation type="submission" date="2023-05" db="EMBL/GenBank/DDBJ databases">
        <title>Limnohabitans sp. strain HM2-2 Genome sequencing and assembly.</title>
        <authorList>
            <person name="Jung Y."/>
        </authorList>
    </citation>
    <scope>NUCLEOTIDE SEQUENCE</scope>
    <source>
        <strain evidence="4">HM2-2</strain>
    </source>
</reference>
<feature type="domain" description="DUF2134" evidence="2">
    <location>
        <begin position="67"/>
        <end position="158"/>
    </location>
</feature>
<keyword evidence="1" id="KW-1133">Transmembrane helix</keyword>
<organism evidence="4 5">
    <name type="scientific">Limnohabitans lacus</name>
    <dbReference type="NCBI Taxonomy" id="3045173"/>
    <lineage>
        <taxon>Bacteria</taxon>
        <taxon>Pseudomonadati</taxon>
        <taxon>Pseudomonadota</taxon>
        <taxon>Betaproteobacteria</taxon>
        <taxon>Burkholderiales</taxon>
        <taxon>Comamonadaceae</taxon>
        <taxon>Limnohabitans</taxon>
    </lineage>
</organism>
<dbReference type="RefSeq" id="WP_283223291.1">
    <property type="nucleotide sequence ID" value="NZ_JASGBH010000002.1"/>
</dbReference>
<evidence type="ECO:0000313" key="5">
    <source>
        <dbReference type="Proteomes" id="UP001431902"/>
    </source>
</evidence>
<dbReference type="Pfam" id="PF09977">
    <property type="entry name" value="Tad_C"/>
    <property type="match status" value="1"/>
</dbReference>
<feature type="transmembrane region" description="Helical" evidence="1">
    <location>
        <begin position="12"/>
        <end position="35"/>
    </location>
</feature>
<name>A0ABT6X451_9BURK</name>
<proteinExistence type="predicted"/>
<evidence type="ECO:0000259" key="3">
    <source>
        <dbReference type="Pfam" id="PF13400"/>
    </source>
</evidence>
<dbReference type="Pfam" id="PF13400">
    <property type="entry name" value="Tad"/>
    <property type="match status" value="1"/>
</dbReference>
<protein>
    <submittedName>
        <fullName evidence="4">TadG family pilus assembly protein</fullName>
    </submittedName>
</protein>
<evidence type="ECO:0000313" key="4">
    <source>
        <dbReference type="EMBL" id="MDI9232886.1"/>
    </source>
</evidence>
<evidence type="ECO:0000259" key="2">
    <source>
        <dbReference type="Pfam" id="PF09977"/>
    </source>
</evidence>
<dbReference type="Proteomes" id="UP001431902">
    <property type="component" value="Unassembled WGS sequence"/>
</dbReference>
<keyword evidence="1" id="KW-0472">Membrane</keyword>
<keyword evidence="1" id="KW-0812">Transmembrane</keyword>
<evidence type="ECO:0000256" key="1">
    <source>
        <dbReference type="SAM" id="Phobius"/>
    </source>
</evidence>
<sequence length="345" mass="36454">MKTDHTQRGSVSLMVAFLLPVLIGLAALAIDLVYLQVVRNEMQNDADAAALAGAGYFFDGTNATPNWTLASQKAQTAITRNTADGAALTTGTVATGYWNLVDTPKVLQALPMVPKPYDAPAIQVTVAKANSTNGGEVPTFFARYWGIVSRPMQATAVAGLSSPSTILPGGVFPMAIAQCLYDNYWNFNTTPAGPKLDPATGKPYIFRIGSAYHYGTCASGEWTSLLDDSNSTSDIKELIDEGNPVDLSIGQSIWIQTGAKAAVFGTVKACSAAGNKKCEYVVIPTVNTVTSHSRTPIIAFACVHILDANQGSKYIEAEMSTKCKAPWGTGIGPNYGVVSPPSLFK</sequence>
<dbReference type="InterPro" id="IPR028087">
    <property type="entry name" value="Tad_N"/>
</dbReference>
<comment type="caution">
    <text evidence="4">The sequence shown here is derived from an EMBL/GenBank/DDBJ whole genome shotgun (WGS) entry which is preliminary data.</text>
</comment>
<feature type="domain" description="Putative Flp pilus-assembly TadG-like N-terminal" evidence="3">
    <location>
        <begin position="9"/>
        <end position="54"/>
    </location>
</feature>